<evidence type="ECO:0000313" key="2">
    <source>
        <dbReference type="EMBL" id="CAB3809442.1"/>
    </source>
</evidence>
<dbReference type="InterPro" id="IPR050909">
    <property type="entry name" value="Bact_Autotransporter_VF"/>
</dbReference>
<organism evidence="2 3">
    <name type="scientific">Paraburkholderia fynbosensis</name>
    <dbReference type="NCBI Taxonomy" id="1200993"/>
    <lineage>
        <taxon>Bacteria</taxon>
        <taxon>Pseudomonadati</taxon>
        <taxon>Pseudomonadota</taxon>
        <taxon>Betaproteobacteria</taxon>
        <taxon>Burkholderiales</taxon>
        <taxon>Burkholderiaceae</taxon>
        <taxon>Paraburkholderia</taxon>
    </lineage>
</organism>
<keyword evidence="3" id="KW-1185">Reference proteome</keyword>
<dbReference type="Proteomes" id="UP000494252">
    <property type="component" value="Unassembled WGS sequence"/>
</dbReference>
<dbReference type="InterPro" id="IPR008638">
    <property type="entry name" value="FhaB/CdiA-like_TPS"/>
</dbReference>
<protein>
    <recommendedName>
        <fullName evidence="1">Filamentous haemagglutinin FhaB/tRNA nuclease CdiA-like TPS domain-containing protein</fullName>
    </recommendedName>
</protein>
<name>A0A6J5H2H8_9BURK</name>
<gene>
    <name evidence="2" type="ORF">LMG27177_06808</name>
</gene>
<dbReference type="PANTHER" id="PTHR12338">
    <property type="entry name" value="AUTOTRANSPORTER"/>
    <property type="match status" value="1"/>
</dbReference>
<sequence length="776" mass="76977">MTGTGTIASQGNGLVITQPGATRGVIEWNSFSIGKTNSVTFNNGAGATLNRVTGGSPSAILGSLSATGSLYVINPQGIVVGPSGTITTSGRFVASTLDICNDAFMQGSGSLTLSGSSNAAVINLGKISSSGGDVFLIARHAVINAGTVAVPNGTAELAAGEQMLLQDSAGSRQVFVQTGSQGRVVNKGEITAAQISLQAADGNVYALAGKHNVIRASGTATRDGHVWLVADSGTVTQSGAIRATNADGQGGTVDTTAQNVSFGNGDRSGYFHKPFVTAALWNISAATFTVNDAASGAMSRSLNAGTSIDLATTGAHGSSGDLNVASNIHWQGPASLSLAAYHNLTIAPNTTLSNSGGGNLTLNGDALALGNGGSVTNLGTVDWSKSTGIVTALYDMGAYGGSFTPGTLLSNAAWSVPPNSGLVTQITAYRLVNSLTDLQSVSADLAGNYAIGKDIDASASTNSGFVPLGNYSTPFSGQFDGRGHQIQSLRLAQSVDGGVSQPPFTLQAEGLFGVIGSAGVVRNIAVNGSINSYGTYGGFGILAGVNEGTIVRGASSGSISLVGSAYDASSGGLVGMNLGTVARSSSSVGVYAEGLPGGLVGDNELGGVIEQSYASGAVTAVAHTVGGGGLAGGNEGTITQSYATGAVAFQPDYCGGTSYACLSGGAGLVASNSGKITQSFATGQVTQAGLPGQIPPSIGIASSNTGTIGSDVYWNKDTTGANIGVYSGTAMPAANGLTSAQMSMPSSFVGYDFEPNGVWSMPAGATHPVLSWQLAP</sequence>
<dbReference type="SMART" id="SM00912">
    <property type="entry name" value="Haemagg_act"/>
    <property type="match status" value="1"/>
</dbReference>
<reference evidence="2 3" key="1">
    <citation type="submission" date="2020-04" db="EMBL/GenBank/DDBJ databases">
        <authorList>
            <person name="De Canck E."/>
        </authorList>
    </citation>
    <scope>NUCLEOTIDE SEQUENCE [LARGE SCALE GENOMIC DNA]</scope>
    <source>
        <strain evidence="2 3">LMG 27177</strain>
    </source>
</reference>
<dbReference type="EMBL" id="CADIKI010000029">
    <property type="protein sequence ID" value="CAB3809442.1"/>
    <property type="molecule type" value="Genomic_DNA"/>
</dbReference>
<dbReference type="PANTHER" id="PTHR12338:SF5">
    <property type="entry name" value="ANTIGEN 43-RELATED"/>
    <property type="match status" value="1"/>
</dbReference>
<evidence type="ECO:0000313" key="3">
    <source>
        <dbReference type="Proteomes" id="UP000494252"/>
    </source>
</evidence>
<evidence type="ECO:0000259" key="1">
    <source>
        <dbReference type="SMART" id="SM00912"/>
    </source>
</evidence>
<dbReference type="Gene3D" id="2.160.20.10">
    <property type="entry name" value="Single-stranded right-handed beta-helix, Pectin lyase-like"/>
    <property type="match status" value="1"/>
</dbReference>
<accession>A0A6J5H2H8</accession>
<dbReference type="AlphaFoldDB" id="A0A6J5H2H8"/>
<dbReference type="NCBIfam" id="TIGR01901">
    <property type="entry name" value="adhes_NPXG"/>
    <property type="match status" value="1"/>
</dbReference>
<dbReference type="SUPFAM" id="SSF51126">
    <property type="entry name" value="Pectin lyase-like"/>
    <property type="match status" value="1"/>
</dbReference>
<dbReference type="InterPro" id="IPR011050">
    <property type="entry name" value="Pectin_lyase_fold/virulence"/>
</dbReference>
<proteinExistence type="predicted"/>
<dbReference type="InterPro" id="IPR012334">
    <property type="entry name" value="Pectin_lyas_fold"/>
</dbReference>
<feature type="domain" description="Filamentous haemagglutinin FhaB/tRNA nuclease CdiA-like TPS" evidence="1">
    <location>
        <begin position="2"/>
        <end position="103"/>
    </location>
</feature>
<dbReference type="Pfam" id="PF05860">
    <property type="entry name" value="TPS"/>
    <property type="match status" value="1"/>
</dbReference>
<dbReference type="Gene3D" id="2.160.20.110">
    <property type="match status" value="1"/>
</dbReference>